<evidence type="ECO:0000256" key="7">
    <source>
        <dbReference type="ARBA" id="ARBA00044529"/>
    </source>
</evidence>
<proteinExistence type="inferred from homology"/>
<keyword evidence="2" id="KW-0227">DNA damage</keyword>
<keyword evidence="5" id="KW-0539">Nucleus</keyword>
<reference evidence="11 12" key="1">
    <citation type="journal article" date="2016" name="Nat. Commun.">
        <title>Ectomycorrhizal ecology is imprinted in the genome of the dominant symbiotic fungus Cenococcum geophilum.</title>
        <authorList>
            <consortium name="DOE Joint Genome Institute"/>
            <person name="Peter M."/>
            <person name="Kohler A."/>
            <person name="Ohm R.A."/>
            <person name="Kuo A."/>
            <person name="Krutzmann J."/>
            <person name="Morin E."/>
            <person name="Arend M."/>
            <person name="Barry K.W."/>
            <person name="Binder M."/>
            <person name="Choi C."/>
            <person name="Clum A."/>
            <person name="Copeland A."/>
            <person name="Grisel N."/>
            <person name="Haridas S."/>
            <person name="Kipfer T."/>
            <person name="LaButti K."/>
            <person name="Lindquist E."/>
            <person name="Lipzen A."/>
            <person name="Maire R."/>
            <person name="Meier B."/>
            <person name="Mihaltcheva S."/>
            <person name="Molinier V."/>
            <person name="Murat C."/>
            <person name="Poggeler S."/>
            <person name="Quandt C.A."/>
            <person name="Sperisen C."/>
            <person name="Tritt A."/>
            <person name="Tisserant E."/>
            <person name="Crous P.W."/>
            <person name="Henrissat B."/>
            <person name="Nehls U."/>
            <person name="Egli S."/>
            <person name="Spatafora J.W."/>
            <person name="Grigoriev I.V."/>
            <person name="Martin F.M."/>
        </authorList>
    </citation>
    <scope>NUCLEOTIDE SEQUENCE [LARGE SCALE GENOMIC DNA]</scope>
    <source>
        <strain evidence="11 12">CBS 207.34</strain>
    </source>
</reference>
<evidence type="ECO:0000256" key="4">
    <source>
        <dbReference type="ARBA" id="ARBA00023204"/>
    </source>
</evidence>
<dbReference type="AlphaFoldDB" id="A0A8E2JQN6"/>
<evidence type="ECO:0000256" key="8">
    <source>
        <dbReference type="SAM" id="MobiDB-lite"/>
    </source>
</evidence>
<dbReference type="GO" id="GO:0032807">
    <property type="term" value="C:DNA ligase IV complex"/>
    <property type="evidence" value="ECO:0007669"/>
    <property type="project" value="TreeGrafter"/>
</dbReference>
<dbReference type="InterPro" id="IPR053829">
    <property type="entry name" value="XLF-like_CC"/>
</dbReference>
<feature type="domain" description="XLF-like coiled-coil region" evidence="10">
    <location>
        <begin position="127"/>
        <end position="178"/>
    </location>
</feature>
<evidence type="ECO:0000259" key="10">
    <source>
        <dbReference type="Pfam" id="PF21928"/>
    </source>
</evidence>
<evidence type="ECO:0000256" key="2">
    <source>
        <dbReference type="ARBA" id="ARBA00022763"/>
    </source>
</evidence>
<organism evidence="11 12">
    <name type="scientific">Glonium stellatum</name>
    <dbReference type="NCBI Taxonomy" id="574774"/>
    <lineage>
        <taxon>Eukaryota</taxon>
        <taxon>Fungi</taxon>
        <taxon>Dikarya</taxon>
        <taxon>Ascomycota</taxon>
        <taxon>Pezizomycotina</taxon>
        <taxon>Dothideomycetes</taxon>
        <taxon>Pleosporomycetidae</taxon>
        <taxon>Gloniales</taxon>
        <taxon>Gloniaceae</taxon>
        <taxon>Glonium</taxon>
    </lineage>
</organism>
<dbReference type="Pfam" id="PF09302">
    <property type="entry name" value="XLF"/>
    <property type="match status" value="1"/>
</dbReference>
<dbReference type="GO" id="GO:0006303">
    <property type="term" value="P:double-strand break repair via nonhomologous end joining"/>
    <property type="evidence" value="ECO:0007669"/>
    <property type="project" value="UniProtKB-ARBA"/>
</dbReference>
<dbReference type="OrthoDB" id="2155935at2759"/>
<dbReference type="InterPro" id="IPR015381">
    <property type="entry name" value="XLF-like_N"/>
</dbReference>
<evidence type="ECO:0000313" key="11">
    <source>
        <dbReference type="EMBL" id="OCL05524.1"/>
    </source>
</evidence>
<evidence type="ECO:0000313" key="12">
    <source>
        <dbReference type="Proteomes" id="UP000250140"/>
    </source>
</evidence>
<feature type="domain" description="XLF-like N-terminal" evidence="9">
    <location>
        <begin position="5"/>
        <end position="123"/>
    </location>
</feature>
<dbReference type="Pfam" id="PF21928">
    <property type="entry name" value="XLF_CC"/>
    <property type="match status" value="1"/>
</dbReference>
<dbReference type="CDD" id="cd22285">
    <property type="entry name" value="HD_XLF_N"/>
    <property type="match status" value="1"/>
</dbReference>
<feature type="region of interest" description="Disordered" evidence="8">
    <location>
        <begin position="390"/>
        <end position="561"/>
    </location>
</feature>
<keyword evidence="3" id="KW-0238">DNA-binding</keyword>
<evidence type="ECO:0000256" key="1">
    <source>
        <dbReference type="ARBA" id="ARBA00004123"/>
    </source>
</evidence>
<evidence type="ECO:0000256" key="5">
    <source>
        <dbReference type="ARBA" id="ARBA00023242"/>
    </source>
</evidence>
<comment type="subcellular location">
    <subcellularLocation>
        <location evidence="1">Nucleus</location>
    </subcellularLocation>
</comment>
<dbReference type="InterPro" id="IPR038051">
    <property type="entry name" value="XRCC4-like_N_sf"/>
</dbReference>
<dbReference type="GO" id="GO:0045027">
    <property type="term" value="F:DNA end binding"/>
    <property type="evidence" value="ECO:0007669"/>
    <property type="project" value="TreeGrafter"/>
</dbReference>
<protein>
    <recommendedName>
        <fullName evidence="7">Non-homologous end-joining factor 1</fullName>
    </recommendedName>
</protein>
<dbReference type="Proteomes" id="UP000250140">
    <property type="component" value="Unassembled WGS sequence"/>
</dbReference>
<dbReference type="PANTHER" id="PTHR32235">
    <property type="entry name" value="NON-HOMOLOGOUS END-JOINING FACTOR 1"/>
    <property type="match status" value="1"/>
</dbReference>
<accession>A0A8E2JQN6</accession>
<feature type="compositionally biased region" description="Basic and acidic residues" evidence="8">
    <location>
        <begin position="504"/>
        <end position="523"/>
    </location>
</feature>
<keyword evidence="4" id="KW-0234">DNA repair</keyword>
<evidence type="ECO:0000256" key="3">
    <source>
        <dbReference type="ARBA" id="ARBA00023125"/>
    </source>
</evidence>
<comment type="similarity">
    <text evidence="6">Belongs to the XRCC4-XLF family. XLF subfamily.</text>
</comment>
<sequence length="561" mass="62063">MEKSKWMPLELSNSAKSVPQLLVRASFSSESYQIFVTDLSRIWSEELESRDIVKRAIKDDTAIDPYQNASQLPILLDKIASSLKGTVGTKYRIVQTQTDTLHLQTTTPLPPPLDALQWNFHLKLLNSDTLKHEFVLPLLASSFIQNQQIADLISHLKDKDNVISKLLDQLESNGVSLSMVFPSAGGMKVTKRATLRQQAARYVNGLGAFDEVQWRASPKQPEMRNMPVFRDLMNDIFSNSDISMLGNLNMEGASGSWWTSVEHPSGEVSSVKLGPAMLKTETSTPSSIEDEDFQRQATPPHLKKSRSPVSTSRLDSAKLAAHNRQTSADDDETTEDDNLDVSSSKLTKITVRARQSPDGYVGSPKAQQKENMLSKEDLWIAKPRRLGVVGGSKAKRPVIRDTPVQSSPPPPADDDTTDGDTADEKLASPIPTPIITSTSADVTQAIRKKKLGMIGGKKKDPLEAKTDTPNTSMSTDAQVGNVIRGPFRAISEGSSPAQDETPVEEAKFGRYEPRGRISLETKRTVSPPRESSRERADRKREELKRQLAAKAQTPVKKKRRF</sequence>
<gene>
    <name evidence="11" type="ORF">AOQ84DRAFT_441427</name>
</gene>
<feature type="compositionally biased region" description="Polar residues" evidence="8">
    <location>
        <begin position="467"/>
        <end position="478"/>
    </location>
</feature>
<evidence type="ECO:0000256" key="6">
    <source>
        <dbReference type="ARBA" id="ARBA00025747"/>
    </source>
</evidence>
<keyword evidence="12" id="KW-1185">Reference proteome</keyword>
<evidence type="ECO:0000259" key="9">
    <source>
        <dbReference type="Pfam" id="PF09302"/>
    </source>
</evidence>
<dbReference type="EMBL" id="KV750262">
    <property type="protein sequence ID" value="OCL05524.1"/>
    <property type="molecule type" value="Genomic_DNA"/>
</dbReference>
<feature type="compositionally biased region" description="Acidic residues" evidence="8">
    <location>
        <begin position="412"/>
        <end position="421"/>
    </location>
</feature>
<dbReference type="Gene3D" id="2.170.210.10">
    <property type="entry name" value="DNA double-strand break repair and VJ recombination XRCC4, N-terminal"/>
    <property type="match status" value="1"/>
</dbReference>
<feature type="compositionally biased region" description="Basic and acidic residues" evidence="8">
    <location>
        <begin position="530"/>
        <end position="545"/>
    </location>
</feature>
<name>A0A8E2JQN6_9PEZI</name>
<dbReference type="InterPro" id="IPR052287">
    <property type="entry name" value="NHEJ_factor"/>
</dbReference>
<feature type="compositionally biased region" description="Basic and acidic residues" evidence="8">
    <location>
        <begin position="457"/>
        <end position="466"/>
    </location>
</feature>
<dbReference type="PANTHER" id="PTHR32235:SF1">
    <property type="entry name" value="NON-HOMOLOGOUS END-JOINING FACTOR 1"/>
    <property type="match status" value="1"/>
</dbReference>
<feature type="region of interest" description="Disordered" evidence="8">
    <location>
        <begin position="267"/>
        <end position="376"/>
    </location>
</feature>
<feature type="compositionally biased region" description="Acidic residues" evidence="8">
    <location>
        <begin position="328"/>
        <end position="339"/>
    </location>
</feature>